<accession>A0A519BMU1</accession>
<comment type="similarity">
    <text evidence="9">Belongs to the CRISPR-associated exonuclease Cas4 family.</text>
</comment>
<evidence type="ECO:0000313" key="10">
    <source>
        <dbReference type="EMBL" id="RZD18539.1"/>
    </source>
</evidence>
<dbReference type="GO" id="GO:0051607">
    <property type="term" value="P:defense response to virus"/>
    <property type="evidence" value="ECO:0007669"/>
    <property type="project" value="UniProtKB-KW"/>
</dbReference>
<reference evidence="10 11" key="1">
    <citation type="journal article" date="2019" name="ISME J.">
        <title>Insights into ecological role of a new deltaproteobacterial order Candidatus Acidulodesulfobacterales by metagenomics and metatranscriptomics.</title>
        <authorList>
            <person name="Tan S."/>
            <person name="Liu J."/>
            <person name="Fang Y."/>
            <person name="Hedlund B.P."/>
            <person name="Lian Z.H."/>
            <person name="Huang L.Y."/>
            <person name="Li J.T."/>
            <person name="Huang L.N."/>
            <person name="Li W.J."/>
            <person name="Jiang H.C."/>
            <person name="Dong H.L."/>
            <person name="Shu W.S."/>
        </authorList>
    </citation>
    <scope>NUCLEOTIDE SEQUENCE [LARGE SCALE GENOMIC DNA]</scope>
    <source>
        <strain evidence="10">AP1</strain>
    </source>
</reference>
<keyword evidence="3 9" id="KW-0378">Hydrolase</keyword>
<evidence type="ECO:0000256" key="3">
    <source>
        <dbReference type="ARBA" id="ARBA00022801"/>
    </source>
</evidence>
<evidence type="ECO:0000256" key="4">
    <source>
        <dbReference type="ARBA" id="ARBA00022839"/>
    </source>
</evidence>
<dbReference type="EC" id="3.1.12.1" evidence="9"/>
<comment type="cofactor">
    <cofactor evidence="9">
        <name>iron-sulfur cluster</name>
        <dbReference type="ChEBI" id="CHEBI:30408"/>
    </cofactor>
</comment>
<evidence type="ECO:0000256" key="5">
    <source>
        <dbReference type="ARBA" id="ARBA00023004"/>
    </source>
</evidence>
<dbReference type="Gene3D" id="3.90.320.10">
    <property type="match status" value="1"/>
</dbReference>
<dbReference type="InterPro" id="IPR013343">
    <property type="entry name" value="CRISPR-assoc_prot_Cas4"/>
</dbReference>
<comment type="caution">
    <text evidence="10">The sequence shown here is derived from an EMBL/GenBank/DDBJ whole genome shotgun (WGS) entry which is preliminary data.</text>
</comment>
<evidence type="ECO:0000256" key="9">
    <source>
        <dbReference type="RuleBase" id="RU365022"/>
    </source>
</evidence>
<keyword evidence="4 9" id="KW-0269">Exonuclease</keyword>
<proteinExistence type="inferred from homology"/>
<gene>
    <name evidence="10" type="primary">cas4</name>
    <name evidence="10" type="ORF">EVG15_05780</name>
</gene>
<protein>
    <recommendedName>
        <fullName evidence="9">CRISPR-associated exonuclease Cas4</fullName>
        <ecNumber evidence="9">3.1.12.1</ecNumber>
    </recommendedName>
</protein>
<keyword evidence="8 9" id="KW-0464">Manganese</keyword>
<comment type="cofactor">
    <cofactor evidence="9">
        <name>Mg(2+)</name>
        <dbReference type="ChEBI" id="CHEBI:18420"/>
    </cofactor>
    <cofactor evidence="9">
        <name>Mn(2+)</name>
        <dbReference type="ChEBI" id="CHEBI:29035"/>
    </cofactor>
    <text evidence="9">Mg(2+) or Mn(2+) required for ssDNA cleavage activity.</text>
</comment>
<dbReference type="GO" id="GO:0004527">
    <property type="term" value="F:exonuclease activity"/>
    <property type="evidence" value="ECO:0007669"/>
    <property type="project" value="UniProtKB-KW"/>
</dbReference>
<evidence type="ECO:0000256" key="2">
    <source>
        <dbReference type="ARBA" id="ARBA00022723"/>
    </source>
</evidence>
<dbReference type="InterPro" id="IPR011604">
    <property type="entry name" value="PDDEXK-like_dom_sf"/>
</dbReference>
<keyword evidence="6 9" id="KW-0411">Iron-sulfur</keyword>
<dbReference type="GO" id="GO:0046872">
    <property type="term" value="F:metal ion binding"/>
    <property type="evidence" value="ECO:0007669"/>
    <property type="project" value="UniProtKB-KW"/>
</dbReference>
<evidence type="ECO:0000313" key="11">
    <source>
        <dbReference type="Proteomes" id="UP000319296"/>
    </source>
</evidence>
<dbReference type="Proteomes" id="UP000319296">
    <property type="component" value="Unassembled WGS sequence"/>
</dbReference>
<dbReference type="NCBIfam" id="TIGR00372">
    <property type="entry name" value="cas4"/>
    <property type="match status" value="1"/>
</dbReference>
<dbReference type="EMBL" id="SGBB01000008">
    <property type="protein sequence ID" value="RZD18539.1"/>
    <property type="molecule type" value="Genomic_DNA"/>
</dbReference>
<keyword evidence="5 9" id="KW-0408">Iron</keyword>
<evidence type="ECO:0000256" key="1">
    <source>
        <dbReference type="ARBA" id="ARBA00022722"/>
    </source>
</evidence>
<organism evidence="10 11">
    <name type="scientific">Candidatus Acididesulfobacter diazotrophicus</name>
    <dbReference type="NCBI Taxonomy" id="2597226"/>
    <lineage>
        <taxon>Bacteria</taxon>
        <taxon>Deltaproteobacteria</taxon>
        <taxon>Candidatus Acidulodesulfobacterales</taxon>
        <taxon>Candidatus Acididesulfobacter</taxon>
    </lineage>
</organism>
<evidence type="ECO:0000256" key="8">
    <source>
        <dbReference type="ARBA" id="ARBA00023211"/>
    </source>
</evidence>
<dbReference type="AlphaFoldDB" id="A0A519BMU1"/>
<sequence>MDTETNIMITPSEVIEYLFCPRFTYFLNCLNIPQHEELRFKVVKGREVHERKLNINRDYLRKKIKSNGKEISVYLASPNIRVRGIVDEVLFLTDGSVAPLDYKYAEYKDYLFETHKVQLILYAMLIREIYNKPVKKGYICYLTYSPYLKAGDSGINGSCGRSPSNTAYSKRRCPFSVV</sequence>
<keyword evidence="2 9" id="KW-0479">Metal-binding</keyword>
<keyword evidence="7 9" id="KW-0051">Antiviral defense</keyword>
<keyword evidence="1 9" id="KW-0540">Nuclease</keyword>
<evidence type="ECO:0000256" key="7">
    <source>
        <dbReference type="ARBA" id="ARBA00023118"/>
    </source>
</evidence>
<dbReference type="GO" id="GO:0051536">
    <property type="term" value="F:iron-sulfur cluster binding"/>
    <property type="evidence" value="ECO:0007669"/>
    <property type="project" value="UniProtKB-KW"/>
</dbReference>
<comment type="function">
    <text evidence="9">CRISPR (clustered regularly interspaced short palindromic repeat) is an adaptive immune system that provides protection against mobile genetic elements (viruses, transposable elements and conjugative plasmids). CRISPR clusters contain sequences complementary to antecedent mobile elements and target invading nucleic acids. CRISPR clusters are transcribed and processed into CRISPR RNA (crRNA).</text>
</comment>
<name>A0A519BMU1_9DELT</name>
<evidence type="ECO:0000256" key="6">
    <source>
        <dbReference type="ARBA" id="ARBA00023014"/>
    </source>
</evidence>